<dbReference type="PANTHER" id="PTHR37610">
    <property type="entry name" value="CCHC-TYPE DOMAIN-CONTAINING PROTEIN"/>
    <property type="match status" value="1"/>
</dbReference>
<evidence type="ECO:0008006" key="6">
    <source>
        <dbReference type="Google" id="ProtNLM"/>
    </source>
</evidence>
<name>A0A803Q475_CANSA</name>
<evidence type="ECO:0000259" key="3">
    <source>
        <dbReference type="Pfam" id="PF14244"/>
    </source>
</evidence>
<dbReference type="EMBL" id="UZAU01000677">
    <property type="status" value="NOT_ANNOTATED_CDS"/>
    <property type="molecule type" value="Genomic_DNA"/>
</dbReference>
<sequence length="333" mass="37880">MSNNDQEAEAEVPTPIITTNPQQIINQSNQIQSSRNPLEDPSDPYYLHHGDNPGNILVSQPLTGQDNYISWSRAMQLAISVKNKLRFLDGSIPKPPSTDYSLYNAWIRNNNIVISWILNSVSKEISSSLLYDESAAAIWTDLKTRFHQRNGPHIYNLRKGLMNLRQDNQSISMYYTKLKTIWEELSNYRPNYTCNGCTCGGVKKLQEHHHMEYIMSFLMGLSDHFTQIRSSILLMDPLPEANRVFHLVTQEENQKGNNSTGQDSNANLAFAFQNDKNAPPKSESQGNKNHQPRKNRPFCTHCNIHGHTIEKCYKIHGYPPGFKSNCSKDAAAN</sequence>
<protein>
    <recommendedName>
        <fullName evidence="6">Retrotransposon Copia-like N-terminal domain-containing protein</fullName>
    </recommendedName>
</protein>
<accession>A0A803Q475</accession>
<evidence type="ECO:0000256" key="1">
    <source>
        <dbReference type="SAM" id="MobiDB-lite"/>
    </source>
</evidence>
<dbReference type="Pfam" id="PF03732">
    <property type="entry name" value="Retrotrans_gag"/>
    <property type="match status" value="1"/>
</dbReference>
<evidence type="ECO:0000313" key="5">
    <source>
        <dbReference type="Proteomes" id="UP000596661"/>
    </source>
</evidence>
<reference evidence="4" key="1">
    <citation type="submission" date="2018-11" db="EMBL/GenBank/DDBJ databases">
        <authorList>
            <person name="Grassa J C."/>
        </authorList>
    </citation>
    <scope>NUCLEOTIDE SEQUENCE [LARGE SCALE GENOMIC DNA]</scope>
</reference>
<organism evidence="4 5">
    <name type="scientific">Cannabis sativa</name>
    <name type="common">Hemp</name>
    <name type="synonym">Marijuana</name>
    <dbReference type="NCBI Taxonomy" id="3483"/>
    <lineage>
        <taxon>Eukaryota</taxon>
        <taxon>Viridiplantae</taxon>
        <taxon>Streptophyta</taxon>
        <taxon>Embryophyta</taxon>
        <taxon>Tracheophyta</taxon>
        <taxon>Spermatophyta</taxon>
        <taxon>Magnoliopsida</taxon>
        <taxon>eudicotyledons</taxon>
        <taxon>Gunneridae</taxon>
        <taxon>Pentapetalae</taxon>
        <taxon>rosids</taxon>
        <taxon>fabids</taxon>
        <taxon>Rosales</taxon>
        <taxon>Cannabaceae</taxon>
        <taxon>Cannabis</taxon>
    </lineage>
</organism>
<feature type="domain" description="Retrotransposon Copia-like N-terminal" evidence="3">
    <location>
        <begin position="48"/>
        <end position="96"/>
    </location>
</feature>
<evidence type="ECO:0000259" key="2">
    <source>
        <dbReference type="Pfam" id="PF03732"/>
    </source>
</evidence>
<feature type="compositionally biased region" description="Acidic residues" evidence="1">
    <location>
        <begin position="1"/>
        <end position="10"/>
    </location>
</feature>
<keyword evidence="5" id="KW-1185">Reference proteome</keyword>
<feature type="region of interest" description="Disordered" evidence="1">
    <location>
        <begin position="1"/>
        <end position="50"/>
    </location>
</feature>
<dbReference type="Pfam" id="PF14244">
    <property type="entry name" value="Retrotran_gag_3"/>
    <property type="match status" value="1"/>
</dbReference>
<dbReference type="OMA" id="DWAREMS"/>
<feature type="domain" description="Retrotransposon gag" evidence="2">
    <location>
        <begin position="116"/>
        <end position="187"/>
    </location>
</feature>
<feature type="region of interest" description="Disordered" evidence="1">
    <location>
        <begin position="274"/>
        <end position="295"/>
    </location>
</feature>
<dbReference type="PANTHER" id="PTHR37610:SF81">
    <property type="entry name" value="RETROTRANSPOSON COPIA-LIKE N-TERMINAL DOMAIN-CONTAINING PROTEIN"/>
    <property type="match status" value="1"/>
</dbReference>
<feature type="compositionally biased region" description="Low complexity" evidence="1">
    <location>
        <begin position="13"/>
        <end position="34"/>
    </location>
</feature>
<dbReference type="EnsemblPlants" id="evm.model.07.1888">
    <property type="protein sequence ID" value="cds.evm.model.07.1888"/>
    <property type="gene ID" value="evm.TU.07.1888"/>
</dbReference>
<dbReference type="InterPro" id="IPR005162">
    <property type="entry name" value="Retrotrans_gag_dom"/>
</dbReference>
<reference evidence="4" key="2">
    <citation type="submission" date="2021-03" db="UniProtKB">
        <authorList>
            <consortium name="EnsemblPlants"/>
        </authorList>
    </citation>
    <scope>IDENTIFICATION</scope>
</reference>
<dbReference type="InterPro" id="IPR029472">
    <property type="entry name" value="Copia-like_N"/>
</dbReference>
<dbReference type="AlphaFoldDB" id="A0A803Q475"/>
<dbReference type="Proteomes" id="UP000596661">
    <property type="component" value="Chromosome 7"/>
</dbReference>
<evidence type="ECO:0000313" key="4">
    <source>
        <dbReference type="EnsemblPlants" id="cds.evm.model.07.1888"/>
    </source>
</evidence>
<dbReference type="Gramene" id="evm.model.07.1888">
    <property type="protein sequence ID" value="cds.evm.model.07.1888"/>
    <property type="gene ID" value="evm.TU.07.1888"/>
</dbReference>
<proteinExistence type="predicted"/>